<feature type="domain" description="Xylose isomerase-like TIM barrel" evidence="1">
    <location>
        <begin position="27"/>
        <end position="242"/>
    </location>
</feature>
<gene>
    <name evidence="2" type="ORF">HALLA_20560</name>
</gene>
<dbReference type="PANTHER" id="PTHR12110">
    <property type="entry name" value="HYDROXYPYRUVATE ISOMERASE"/>
    <property type="match status" value="1"/>
</dbReference>
<dbReference type="GO" id="GO:0016853">
    <property type="term" value="F:isomerase activity"/>
    <property type="evidence" value="ECO:0007669"/>
    <property type="project" value="UniProtKB-KW"/>
</dbReference>
<keyword evidence="2" id="KW-0614">Plasmid</keyword>
<dbReference type="GeneID" id="25147629"/>
<dbReference type="PANTHER" id="PTHR12110:SF41">
    <property type="entry name" value="INOSOSE DEHYDRATASE"/>
    <property type="match status" value="1"/>
</dbReference>
<dbReference type="Pfam" id="PF01261">
    <property type="entry name" value="AP_endonuc_2"/>
    <property type="match status" value="1"/>
</dbReference>
<dbReference type="eggNOG" id="arCOG01902">
    <property type="taxonomic scope" value="Archaea"/>
</dbReference>
<dbReference type="RefSeq" id="WP_049955095.1">
    <property type="nucleotide sequence ID" value="NZ_CP007058.1"/>
</dbReference>
<geneLocation type="plasmid" evidence="2">
    <name>unnamed</name>
</geneLocation>
<evidence type="ECO:0000259" key="1">
    <source>
        <dbReference type="Pfam" id="PF01261"/>
    </source>
</evidence>
<accession>W0JYI2</accession>
<protein>
    <submittedName>
        <fullName evidence="2">Xylose isomerase</fullName>
    </submittedName>
</protein>
<dbReference type="OrthoDB" id="165864at2157"/>
<dbReference type="KEGG" id="hlr:HALLA_20560"/>
<name>W0JYI2_9EURY</name>
<dbReference type="InterPro" id="IPR036237">
    <property type="entry name" value="Xyl_isomerase-like_sf"/>
</dbReference>
<reference evidence="2 3" key="1">
    <citation type="submission" date="2014-01" db="EMBL/GenBank/DDBJ databases">
        <authorList>
            <consortium name="DOE Joint Genome Institute"/>
            <person name="Anderson I."/>
            <person name="Huntemann M."/>
            <person name="Han J."/>
            <person name="Chen A."/>
            <person name="Kyrpides N."/>
            <person name="Mavromatis K."/>
            <person name="Markowitz V."/>
            <person name="Palaniappan K."/>
            <person name="Ivanova N."/>
            <person name="Schaumberg A."/>
            <person name="Pati A."/>
            <person name="Liolios K."/>
            <person name="Nordberg H.P."/>
            <person name="Cantor M.N."/>
            <person name="Hua S.X."/>
            <person name="Woyke T."/>
        </authorList>
    </citation>
    <scope>NUCLEOTIDE SEQUENCE [LARGE SCALE GENOMIC DNA]</scope>
    <source>
        <strain evidence="2 3">XH-48</strain>
        <plasmid evidence="3">4</plasmid>
    </source>
</reference>
<dbReference type="Proteomes" id="UP000019024">
    <property type="component" value="Plasmid unnamed3"/>
</dbReference>
<evidence type="ECO:0000313" key="2">
    <source>
        <dbReference type="EMBL" id="AHG02297.1"/>
    </source>
</evidence>
<organism evidence="2 3">
    <name type="scientific">Halostagnicola larsenii XH-48</name>
    <dbReference type="NCBI Taxonomy" id="797299"/>
    <lineage>
        <taxon>Archaea</taxon>
        <taxon>Methanobacteriati</taxon>
        <taxon>Methanobacteriota</taxon>
        <taxon>Stenosarchaea group</taxon>
        <taxon>Halobacteria</taxon>
        <taxon>Halobacteriales</taxon>
        <taxon>Natrialbaceae</taxon>
        <taxon>Halostagnicola</taxon>
    </lineage>
</organism>
<dbReference type="Gene3D" id="3.20.20.150">
    <property type="entry name" value="Divalent-metal-dependent TIM barrel enzymes"/>
    <property type="match status" value="1"/>
</dbReference>
<keyword evidence="2" id="KW-0413">Isomerase</keyword>
<dbReference type="AlphaFoldDB" id="W0JYI2"/>
<evidence type="ECO:0000313" key="3">
    <source>
        <dbReference type="Proteomes" id="UP000019024"/>
    </source>
</evidence>
<dbReference type="EMBL" id="CP007058">
    <property type="protein sequence ID" value="AHG02297.1"/>
    <property type="molecule type" value="Genomic_DNA"/>
</dbReference>
<sequence>MTQTAVQLYSLRDLDESLPSVIERVGETTFDGVEFANRVPDADVDEIERALDQTGLTPAGAHVGLETLETDLSETVERYSRFGCDTFVVPYLDGDHFESLEAVESTADRLSAVASDLAAHGVDLHYHNHDHEFVACGDQTAMEALLERTDDAVGFELDLGWANVGGVDPVAFLERYADRVSFVHLADAEVGAGTPTELGEGDLDLENCLDAVGRAGIEWGIYEHDQPTDPIQSLSHGAETLEQLR</sequence>
<dbReference type="SUPFAM" id="SSF51658">
    <property type="entry name" value="Xylose isomerase-like"/>
    <property type="match status" value="1"/>
</dbReference>
<dbReference type="InterPro" id="IPR013022">
    <property type="entry name" value="Xyl_isomerase-like_TIM-brl"/>
</dbReference>
<dbReference type="InterPro" id="IPR050312">
    <property type="entry name" value="IolE/XylAMocC-like"/>
</dbReference>
<keyword evidence="3" id="KW-1185">Reference proteome</keyword>
<dbReference type="HOGENOM" id="CLU_059523_1_2_2"/>
<proteinExistence type="predicted"/>